<evidence type="ECO:0000256" key="3">
    <source>
        <dbReference type="ARBA" id="ARBA00022723"/>
    </source>
</evidence>
<keyword evidence="7" id="KW-0732">Signal</keyword>
<dbReference type="InterPro" id="IPR036909">
    <property type="entry name" value="Cyt_c-like_dom_sf"/>
</dbReference>
<accession>A0A0P1GJB5</accession>
<evidence type="ECO:0000256" key="4">
    <source>
        <dbReference type="ARBA" id="ARBA00022982"/>
    </source>
</evidence>
<dbReference type="PROSITE" id="PS51007">
    <property type="entry name" value="CYTC"/>
    <property type="match status" value="2"/>
</dbReference>
<keyword evidence="3 6" id="KW-0479">Metal-binding</keyword>
<dbReference type="OrthoDB" id="9805828at2"/>
<dbReference type="SUPFAM" id="SSF46626">
    <property type="entry name" value="Cytochrome c"/>
    <property type="match status" value="2"/>
</dbReference>
<dbReference type="GO" id="GO:0046872">
    <property type="term" value="F:metal ion binding"/>
    <property type="evidence" value="ECO:0007669"/>
    <property type="project" value="UniProtKB-KW"/>
</dbReference>
<dbReference type="RefSeq" id="WP_058291675.1">
    <property type="nucleotide sequence ID" value="NZ_CYSD01000043.1"/>
</dbReference>
<evidence type="ECO:0000313" key="10">
    <source>
        <dbReference type="Proteomes" id="UP000052022"/>
    </source>
</evidence>
<evidence type="ECO:0000256" key="7">
    <source>
        <dbReference type="SAM" id="SignalP"/>
    </source>
</evidence>
<organism evidence="9 10">
    <name type="scientific">Tritonibacter multivorans</name>
    <dbReference type="NCBI Taxonomy" id="928856"/>
    <lineage>
        <taxon>Bacteria</taxon>
        <taxon>Pseudomonadati</taxon>
        <taxon>Pseudomonadota</taxon>
        <taxon>Alphaproteobacteria</taxon>
        <taxon>Rhodobacterales</taxon>
        <taxon>Paracoccaceae</taxon>
        <taxon>Tritonibacter</taxon>
    </lineage>
</organism>
<dbReference type="Gene3D" id="1.10.760.10">
    <property type="entry name" value="Cytochrome c-like domain"/>
    <property type="match status" value="2"/>
</dbReference>
<evidence type="ECO:0000313" key="9">
    <source>
        <dbReference type="EMBL" id="CUH81979.1"/>
    </source>
</evidence>
<dbReference type="AlphaFoldDB" id="A0A0P1GJB5"/>
<keyword evidence="5 6" id="KW-0408">Iron</keyword>
<sequence>MRLILQRMLAVVGLIVATASTADEFGDPKAGKKVYRKCSGCHQVGEGARHRVGPHLNGIFGRKAASHEGFKYSKAMVRAGDNGLEWHADTLDSFVENPRALTSGTRMSFPGLRKQKDRLDLIAYLRQFSDDPANIPEADPTASPVDHDLDPAILALEGDPEYGEYLSSECKTCHQSSGGDDGIPSIILWPEEDFVIAMHAYKNKKRPHPVMQMMAGRLNEEEIAALAAYFATLDNE</sequence>
<evidence type="ECO:0000256" key="2">
    <source>
        <dbReference type="ARBA" id="ARBA00022617"/>
    </source>
</evidence>
<evidence type="ECO:0000256" key="5">
    <source>
        <dbReference type="ARBA" id="ARBA00023004"/>
    </source>
</evidence>
<keyword evidence="10" id="KW-1185">Reference proteome</keyword>
<evidence type="ECO:0000256" key="6">
    <source>
        <dbReference type="PROSITE-ProRule" id="PRU00433"/>
    </source>
</evidence>
<dbReference type="PRINTS" id="PR00604">
    <property type="entry name" value="CYTCHRMECIAB"/>
</dbReference>
<keyword evidence="4" id="KW-0249">Electron transport</keyword>
<gene>
    <name evidence="9" type="ORF">TRM7557_03687</name>
</gene>
<feature type="domain" description="Cytochrome c" evidence="8">
    <location>
        <begin position="26"/>
        <end position="129"/>
    </location>
</feature>
<dbReference type="InterPro" id="IPR002327">
    <property type="entry name" value="Cyt_c_1A/1B"/>
</dbReference>
<dbReference type="STRING" id="928856.SAMN04488049_10531"/>
<feature type="chain" id="PRO_5006063492" evidence="7">
    <location>
        <begin position="23"/>
        <end position="236"/>
    </location>
</feature>
<feature type="signal peptide" evidence="7">
    <location>
        <begin position="1"/>
        <end position="22"/>
    </location>
</feature>
<keyword evidence="1" id="KW-0813">Transport</keyword>
<keyword evidence="2 6" id="KW-0349">Heme</keyword>
<reference evidence="9 10" key="1">
    <citation type="submission" date="2015-09" db="EMBL/GenBank/DDBJ databases">
        <authorList>
            <consortium name="Swine Surveillance"/>
        </authorList>
    </citation>
    <scope>NUCLEOTIDE SEQUENCE [LARGE SCALE GENOMIC DNA]</scope>
    <source>
        <strain evidence="9 10">CECT 7557</strain>
    </source>
</reference>
<feature type="domain" description="Cytochrome c" evidence="8">
    <location>
        <begin position="158"/>
        <end position="234"/>
    </location>
</feature>
<dbReference type="GO" id="GO:0020037">
    <property type="term" value="F:heme binding"/>
    <property type="evidence" value="ECO:0007669"/>
    <property type="project" value="InterPro"/>
</dbReference>
<proteinExistence type="predicted"/>
<dbReference type="EMBL" id="CYSD01000043">
    <property type="protein sequence ID" value="CUH81979.1"/>
    <property type="molecule type" value="Genomic_DNA"/>
</dbReference>
<evidence type="ECO:0000256" key="1">
    <source>
        <dbReference type="ARBA" id="ARBA00022448"/>
    </source>
</evidence>
<evidence type="ECO:0000259" key="8">
    <source>
        <dbReference type="PROSITE" id="PS51007"/>
    </source>
</evidence>
<name>A0A0P1GJB5_9RHOB</name>
<dbReference type="GO" id="GO:0009055">
    <property type="term" value="F:electron transfer activity"/>
    <property type="evidence" value="ECO:0007669"/>
    <property type="project" value="InterPro"/>
</dbReference>
<dbReference type="Pfam" id="PF00034">
    <property type="entry name" value="Cytochrom_C"/>
    <property type="match status" value="2"/>
</dbReference>
<dbReference type="Proteomes" id="UP000052022">
    <property type="component" value="Unassembled WGS sequence"/>
</dbReference>
<dbReference type="PANTHER" id="PTHR11961">
    <property type="entry name" value="CYTOCHROME C"/>
    <property type="match status" value="1"/>
</dbReference>
<dbReference type="InterPro" id="IPR009056">
    <property type="entry name" value="Cyt_c-like_dom"/>
</dbReference>
<protein>
    <submittedName>
        <fullName evidence="9">Cytochrome c2</fullName>
    </submittedName>
</protein>